<dbReference type="Proteomes" id="UP000188603">
    <property type="component" value="Chromosome"/>
</dbReference>
<dbReference type="SUPFAM" id="SSF48498">
    <property type="entry name" value="Tetracyclin repressor-like, C-terminal domain"/>
    <property type="match status" value="1"/>
</dbReference>
<dbReference type="PRINTS" id="PR00455">
    <property type="entry name" value="HTHTETR"/>
</dbReference>
<dbReference type="InterPro" id="IPR036271">
    <property type="entry name" value="Tet_transcr_reg_TetR-rel_C_sf"/>
</dbReference>
<dbReference type="InterPro" id="IPR013570">
    <property type="entry name" value="Tscrpt_reg_YsiA_C"/>
</dbReference>
<evidence type="ECO:0000256" key="2">
    <source>
        <dbReference type="PROSITE-ProRule" id="PRU00335"/>
    </source>
</evidence>
<evidence type="ECO:0000313" key="4">
    <source>
        <dbReference type="EMBL" id="AQS54922.1"/>
    </source>
</evidence>
<dbReference type="Pfam" id="PF08359">
    <property type="entry name" value="TetR_C_4"/>
    <property type="match status" value="1"/>
</dbReference>
<dbReference type="PROSITE" id="PS50977">
    <property type="entry name" value="HTH_TETR_2"/>
    <property type="match status" value="1"/>
</dbReference>
<dbReference type="InterPro" id="IPR009057">
    <property type="entry name" value="Homeodomain-like_sf"/>
</dbReference>
<protein>
    <submittedName>
        <fullName evidence="4">TetR family transcriptional regulator</fullName>
    </submittedName>
</protein>
<dbReference type="AlphaFoldDB" id="A0A1U9K4F9"/>
<dbReference type="Gene3D" id="1.10.357.10">
    <property type="entry name" value="Tetracycline Repressor, domain 2"/>
    <property type="match status" value="1"/>
</dbReference>
<feature type="DNA-binding region" description="H-T-H motif" evidence="2">
    <location>
        <begin position="29"/>
        <end position="48"/>
    </location>
</feature>
<feature type="domain" description="HTH tetR-type" evidence="3">
    <location>
        <begin position="6"/>
        <end position="66"/>
    </location>
</feature>
<dbReference type="KEGG" id="ntr:B0W44_03175"/>
<dbReference type="PANTHER" id="PTHR30055">
    <property type="entry name" value="HTH-TYPE TRANSCRIPTIONAL REGULATOR RUTR"/>
    <property type="match status" value="1"/>
</dbReference>
<dbReference type="GO" id="GO:0000976">
    <property type="term" value="F:transcription cis-regulatory region binding"/>
    <property type="evidence" value="ECO:0007669"/>
    <property type="project" value="TreeGrafter"/>
</dbReference>
<accession>A0A1U9K4F9</accession>
<sequence>MVKSTGEKYEAIIDAAVKVIARHGYHHAQVAKIAREADVADGTIYLYFENKDDILTSLFREKMGRFIREVEQALESVQSPAEQLKTLVEMHLRHLEEDPELAIVTQIELRQSNPLVRKVIGQILKKYLNVIDRIVTSGQESGVFRPHIDVKIARKMIFGTLDETVTSWIMNGRKYSLTSMAKAIHDLFLHGLKAD</sequence>
<name>A0A1U9K4F9_9BACL</name>
<dbReference type="InterPro" id="IPR050109">
    <property type="entry name" value="HTH-type_TetR-like_transc_reg"/>
</dbReference>
<dbReference type="SUPFAM" id="SSF46689">
    <property type="entry name" value="Homeodomain-like"/>
    <property type="match status" value="1"/>
</dbReference>
<reference evidence="4 5" key="1">
    <citation type="journal article" date="2015" name="Int. J. Syst. Evol. Microbiol.">
        <title>Novibacillus thermophilus gen. nov., sp. nov., a Gram-staining-negative and moderately thermophilic member of the family Thermoactinomycetaceae.</title>
        <authorList>
            <person name="Yang G."/>
            <person name="Chen J."/>
            <person name="Zhou S."/>
        </authorList>
    </citation>
    <scope>NUCLEOTIDE SEQUENCE [LARGE SCALE GENOMIC DNA]</scope>
    <source>
        <strain evidence="4 5">SG-1</strain>
    </source>
</reference>
<dbReference type="RefSeq" id="WP_077718738.1">
    <property type="nucleotide sequence ID" value="NZ_CP019699.1"/>
</dbReference>
<dbReference type="GO" id="GO:0003700">
    <property type="term" value="F:DNA-binding transcription factor activity"/>
    <property type="evidence" value="ECO:0007669"/>
    <property type="project" value="TreeGrafter"/>
</dbReference>
<evidence type="ECO:0000256" key="1">
    <source>
        <dbReference type="ARBA" id="ARBA00023125"/>
    </source>
</evidence>
<gene>
    <name evidence="4" type="ORF">B0W44_03175</name>
</gene>
<evidence type="ECO:0000313" key="5">
    <source>
        <dbReference type="Proteomes" id="UP000188603"/>
    </source>
</evidence>
<dbReference type="Gene3D" id="1.10.10.60">
    <property type="entry name" value="Homeodomain-like"/>
    <property type="match status" value="1"/>
</dbReference>
<keyword evidence="5" id="KW-1185">Reference proteome</keyword>
<dbReference type="InterPro" id="IPR001647">
    <property type="entry name" value="HTH_TetR"/>
</dbReference>
<keyword evidence="1 2" id="KW-0238">DNA-binding</keyword>
<evidence type="ECO:0000259" key="3">
    <source>
        <dbReference type="PROSITE" id="PS50977"/>
    </source>
</evidence>
<dbReference type="EMBL" id="CP019699">
    <property type="protein sequence ID" value="AQS54922.1"/>
    <property type="molecule type" value="Genomic_DNA"/>
</dbReference>
<proteinExistence type="predicted"/>
<dbReference type="PANTHER" id="PTHR30055:SF195">
    <property type="entry name" value="FATTY ACID METABOLISM REGULATOR PROTEIN"/>
    <property type="match status" value="1"/>
</dbReference>
<dbReference type="STRING" id="1471761.B0W44_03175"/>
<dbReference type="OrthoDB" id="9809994at2"/>
<dbReference type="Pfam" id="PF00440">
    <property type="entry name" value="TetR_N"/>
    <property type="match status" value="1"/>
</dbReference>
<organism evidence="4 5">
    <name type="scientific">Novibacillus thermophilus</name>
    <dbReference type="NCBI Taxonomy" id="1471761"/>
    <lineage>
        <taxon>Bacteria</taxon>
        <taxon>Bacillati</taxon>
        <taxon>Bacillota</taxon>
        <taxon>Bacilli</taxon>
        <taxon>Bacillales</taxon>
        <taxon>Thermoactinomycetaceae</taxon>
        <taxon>Novibacillus</taxon>
    </lineage>
</organism>